<organism evidence="2 3">
    <name type="scientific">Coccomyxa subellipsoidea</name>
    <dbReference type="NCBI Taxonomy" id="248742"/>
    <lineage>
        <taxon>Eukaryota</taxon>
        <taxon>Viridiplantae</taxon>
        <taxon>Chlorophyta</taxon>
        <taxon>core chlorophytes</taxon>
        <taxon>Trebouxiophyceae</taxon>
        <taxon>Trebouxiophyceae incertae sedis</taxon>
        <taxon>Coccomyxaceae</taxon>
        <taxon>Coccomyxa</taxon>
    </lineage>
</organism>
<evidence type="ECO:0000313" key="2">
    <source>
        <dbReference type="EMBL" id="KAK9915400.1"/>
    </source>
</evidence>
<keyword evidence="3" id="KW-1185">Reference proteome</keyword>
<accession>A0ABR2YVL1</accession>
<feature type="region of interest" description="Disordered" evidence="1">
    <location>
        <begin position="84"/>
        <end position="113"/>
    </location>
</feature>
<sequence length="704" mass="75783">MLTELNQVKPSLGQYTWTAKLWRLASTMAGFTQHIIVRGYVVQLLLLALLLWAHHGAVIAQSDESAEVTEVQEETILTDNTEETYADNEGGDSLIDYGEAVGNKEPGTNSVGGASVSPHFNFTRAAELAAAHAREAAAADSADPPASANAVNNREQPVEAAIVSTQPPAKPKKKKAKHKAAAAAAEEEDDDEGGITPGGGYVTVEYDGDGGSEADLAPPPDALGFVATADPDLAGLGRPPPAAAASPSAPITNELLDPTLLSGTRGPAMRSPLGSGATGPPGPLPPVAARVPHVGQGLPAVAIPQKPPGGVVGAAAAVRSPDDWVVNITAPDFRGGAHIAKRQARHYHSLPGSLTPECQQRLLAIVRHAKGAFYEHSSMEALLGNVSEVKLQQAAQQTEELLATVLAGDASKYTAFHLSHMTNNYNDCLQSAGVEALKSCLRKNRKQLRHADIVWFDENFLAALQQLLPEVRSMFGFGSGRGDFERYFYDQGVKYTFGLEPGYMGDLGFYAPGWEYREGPVQLTALLPNASGLAELADFRCHMFGDTHTRVDLVQSFEVFEEIPRHEHCGIMNALAGLASRWLAVTMGQLGQGGGHHIANRHKEDFLGEWTKRGLVYRPDLTASIAKDCYMCQLHYLRYNLLIFEVDPSRVIPIDCSQEGPADWAPYEDFERQLVYLPNGTAVPSAQHKHAYGDWQYVLRLKAG</sequence>
<dbReference type="Proteomes" id="UP001491310">
    <property type="component" value="Unassembled WGS sequence"/>
</dbReference>
<feature type="compositionally biased region" description="Low complexity" evidence="1">
    <location>
        <begin position="138"/>
        <end position="150"/>
    </location>
</feature>
<evidence type="ECO:0000313" key="3">
    <source>
        <dbReference type="Proteomes" id="UP001491310"/>
    </source>
</evidence>
<reference evidence="2 3" key="1">
    <citation type="journal article" date="2024" name="Nat. Commun.">
        <title>Phylogenomics reveals the evolutionary origins of lichenization in chlorophyte algae.</title>
        <authorList>
            <person name="Puginier C."/>
            <person name="Libourel C."/>
            <person name="Otte J."/>
            <person name="Skaloud P."/>
            <person name="Haon M."/>
            <person name="Grisel S."/>
            <person name="Petersen M."/>
            <person name="Berrin J.G."/>
            <person name="Delaux P.M."/>
            <person name="Dal Grande F."/>
            <person name="Keller J."/>
        </authorList>
    </citation>
    <scope>NUCLEOTIDE SEQUENCE [LARGE SCALE GENOMIC DNA]</scope>
    <source>
        <strain evidence="2 3">SAG 216-7</strain>
    </source>
</reference>
<feature type="region of interest" description="Disordered" evidence="1">
    <location>
        <begin position="135"/>
        <end position="280"/>
    </location>
</feature>
<protein>
    <submittedName>
        <fullName evidence="2">Uncharacterized protein</fullName>
    </submittedName>
</protein>
<gene>
    <name evidence="2" type="ORF">WJX75_008657</name>
</gene>
<name>A0ABR2YVL1_9CHLO</name>
<comment type="caution">
    <text evidence="2">The sequence shown here is derived from an EMBL/GenBank/DDBJ whole genome shotgun (WGS) entry which is preliminary data.</text>
</comment>
<evidence type="ECO:0000256" key="1">
    <source>
        <dbReference type="SAM" id="MobiDB-lite"/>
    </source>
</evidence>
<feature type="compositionally biased region" description="Basic residues" evidence="1">
    <location>
        <begin position="170"/>
        <end position="180"/>
    </location>
</feature>
<proteinExistence type="predicted"/>
<dbReference type="EMBL" id="JALJOT010000005">
    <property type="protein sequence ID" value="KAK9915400.1"/>
    <property type="molecule type" value="Genomic_DNA"/>
</dbReference>